<accession>A0ABW1YMT8</accession>
<proteinExistence type="predicted"/>
<evidence type="ECO:0000313" key="3">
    <source>
        <dbReference type="Proteomes" id="UP001596425"/>
    </source>
</evidence>
<comment type="caution">
    <text evidence="2">The sequence shown here is derived from an EMBL/GenBank/DDBJ whole genome shotgun (WGS) entry which is preliminary data.</text>
</comment>
<dbReference type="SUPFAM" id="SSF51182">
    <property type="entry name" value="RmlC-like cupins"/>
    <property type="match status" value="1"/>
</dbReference>
<feature type="domain" description="Cupin type-2" evidence="1">
    <location>
        <begin position="35"/>
        <end position="102"/>
    </location>
</feature>
<dbReference type="InterPro" id="IPR013096">
    <property type="entry name" value="Cupin_2"/>
</dbReference>
<protein>
    <submittedName>
        <fullName evidence="2">Cupin domain-containing protein</fullName>
    </submittedName>
</protein>
<dbReference type="InterPro" id="IPR011051">
    <property type="entry name" value="RmlC_Cupin_sf"/>
</dbReference>
<dbReference type="EMBL" id="JBHSVR010000001">
    <property type="protein sequence ID" value="MFC6633392.1"/>
    <property type="molecule type" value="Genomic_DNA"/>
</dbReference>
<dbReference type="Pfam" id="PF07883">
    <property type="entry name" value="Cupin_2"/>
    <property type="match status" value="1"/>
</dbReference>
<evidence type="ECO:0000259" key="1">
    <source>
        <dbReference type="Pfam" id="PF07883"/>
    </source>
</evidence>
<evidence type="ECO:0000313" key="2">
    <source>
        <dbReference type="EMBL" id="MFC6633392.1"/>
    </source>
</evidence>
<dbReference type="Proteomes" id="UP001596425">
    <property type="component" value="Unassembled WGS sequence"/>
</dbReference>
<name>A0ABW1YMT8_9GAMM</name>
<organism evidence="2 3">
    <name type="scientific">Microbulbifer taiwanensis</name>
    <dbReference type="NCBI Taxonomy" id="986746"/>
    <lineage>
        <taxon>Bacteria</taxon>
        <taxon>Pseudomonadati</taxon>
        <taxon>Pseudomonadota</taxon>
        <taxon>Gammaproteobacteria</taxon>
        <taxon>Cellvibrionales</taxon>
        <taxon>Microbulbiferaceae</taxon>
        <taxon>Microbulbifer</taxon>
    </lineage>
</organism>
<dbReference type="InterPro" id="IPR014710">
    <property type="entry name" value="RmlC-like_jellyroll"/>
</dbReference>
<reference evidence="3" key="1">
    <citation type="journal article" date="2019" name="Int. J. Syst. Evol. Microbiol.">
        <title>The Global Catalogue of Microorganisms (GCM) 10K type strain sequencing project: providing services to taxonomists for standard genome sequencing and annotation.</title>
        <authorList>
            <consortium name="The Broad Institute Genomics Platform"/>
            <consortium name="The Broad Institute Genome Sequencing Center for Infectious Disease"/>
            <person name="Wu L."/>
            <person name="Ma J."/>
        </authorList>
    </citation>
    <scope>NUCLEOTIDE SEQUENCE [LARGE SCALE GENOMIC DNA]</scope>
    <source>
        <strain evidence="3">CGMCC 1.13718</strain>
    </source>
</reference>
<sequence length="104" mass="12034">MNNIFSSLPDELGEEVFEDLVRSESMRIERIISKGQASPEQGWYDQEENEWVMVLQGAAELAFDSGHEVKLEVGDFINIPAHSRHRVSWTDPHNTTIWLAVFYR</sequence>
<dbReference type="CDD" id="cd06981">
    <property type="entry name" value="cupin_reut_a1446"/>
    <property type="match status" value="1"/>
</dbReference>
<dbReference type="Gene3D" id="2.60.120.10">
    <property type="entry name" value="Jelly Rolls"/>
    <property type="match status" value="1"/>
</dbReference>
<keyword evidence="3" id="KW-1185">Reference proteome</keyword>
<gene>
    <name evidence="2" type="ORF">ACFQBM_08880</name>
</gene>
<dbReference type="RefSeq" id="WP_193189130.1">
    <property type="nucleotide sequence ID" value="NZ_JACZFR010000001.1"/>
</dbReference>